<evidence type="ECO:0000259" key="6">
    <source>
        <dbReference type="Pfam" id="PF25917"/>
    </source>
</evidence>
<sequence length="404" mass="43801">MQVKNLLAKCQAVAGLVAASLIVSGCSGQDDQQPPPPKVSVAVPLQREVVNWDDYVGRFTAVENAEIRPRVSGTVQRIAFREGVEVRKGQLLFIIDPRPFRAASAQADAQTRSAQATLTNARTELTRARELLKFDAISKEEFEQKQAALRSAQANVNANSSAADNAQLNLSFTRVYAPISGRISDARVALGDFVTEGQSILTTVVTVDPIEFSFEGAESLYLKYVRQDESGERQSSRYANNPVEIQLADEDEYRWKGQMTFVDNAIDPNSGTVRARATIQNPNGFLIPGLFGRIRILGSGTYNAMLLPDEAIITDQDRKLVYILGKDNKVAQREVAIGPSVEGLRVVSKGLKASDKVVLDGLVRLRAGAVVDPQLVKIKPQAENDSPVSVPVRAPPASEATTAG</sequence>
<feature type="compositionally biased region" description="Low complexity" evidence="3">
    <location>
        <begin position="386"/>
        <end position="404"/>
    </location>
</feature>
<dbReference type="Gene3D" id="1.10.287.470">
    <property type="entry name" value="Helix hairpin bin"/>
    <property type="match status" value="1"/>
</dbReference>
<feature type="region of interest" description="Disordered" evidence="3">
    <location>
        <begin position="382"/>
        <end position="404"/>
    </location>
</feature>
<dbReference type="Gene3D" id="2.40.30.170">
    <property type="match status" value="1"/>
</dbReference>
<keyword evidence="4" id="KW-0732">Signal</keyword>
<dbReference type="Pfam" id="PF25944">
    <property type="entry name" value="Beta-barrel_RND"/>
    <property type="match status" value="1"/>
</dbReference>
<dbReference type="PROSITE" id="PS51257">
    <property type="entry name" value="PROKAR_LIPOPROTEIN"/>
    <property type="match status" value="1"/>
</dbReference>
<evidence type="ECO:0000256" key="4">
    <source>
        <dbReference type="SAM" id="SignalP"/>
    </source>
</evidence>
<dbReference type="Proteomes" id="UP000663923">
    <property type="component" value="Chromosome"/>
</dbReference>
<feature type="domain" description="Multidrug resistance protein MdtA-like barrel-sandwich hybrid" evidence="6">
    <location>
        <begin position="64"/>
        <end position="204"/>
    </location>
</feature>
<dbReference type="Gene3D" id="2.40.50.100">
    <property type="match status" value="1"/>
</dbReference>
<keyword evidence="10" id="KW-1185">Reference proteome</keyword>
<comment type="similarity">
    <text evidence="2">Belongs to the membrane fusion protein (MFP) (TC 8.A.1) family.</text>
</comment>
<evidence type="ECO:0000256" key="1">
    <source>
        <dbReference type="ARBA" id="ARBA00004196"/>
    </source>
</evidence>
<accession>A0ABX7SYT3</accession>
<feature type="domain" description="Multidrug resistance protein MdtA-like alpha-helical hairpin" evidence="5">
    <location>
        <begin position="105"/>
        <end position="173"/>
    </location>
</feature>
<comment type="subcellular location">
    <subcellularLocation>
        <location evidence="1">Cell envelope</location>
    </subcellularLocation>
</comment>
<proteinExistence type="inferred from homology"/>
<reference evidence="9 10" key="1">
    <citation type="submission" date="2021-03" db="EMBL/GenBank/DDBJ databases">
        <title>Complete genome of Parasphingorhabdus_sp.JHSY0214.</title>
        <authorList>
            <person name="Yoo J.H."/>
            <person name="Bae J.W."/>
        </authorList>
    </citation>
    <scope>NUCLEOTIDE SEQUENCE [LARGE SCALE GENOMIC DNA]</scope>
    <source>
        <strain evidence="9 10">JHSY0214</strain>
    </source>
</reference>
<dbReference type="SUPFAM" id="SSF111369">
    <property type="entry name" value="HlyD-like secretion proteins"/>
    <property type="match status" value="1"/>
</dbReference>
<dbReference type="NCBIfam" id="TIGR01730">
    <property type="entry name" value="RND_mfp"/>
    <property type="match status" value="1"/>
</dbReference>
<dbReference type="Pfam" id="PF25967">
    <property type="entry name" value="RND-MFP_C"/>
    <property type="match status" value="1"/>
</dbReference>
<gene>
    <name evidence="9" type="ORF">J4G78_09035</name>
</gene>
<evidence type="ECO:0000256" key="3">
    <source>
        <dbReference type="SAM" id="MobiDB-lite"/>
    </source>
</evidence>
<evidence type="ECO:0000256" key="2">
    <source>
        <dbReference type="ARBA" id="ARBA00009477"/>
    </source>
</evidence>
<dbReference type="InterPro" id="IPR058624">
    <property type="entry name" value="MdtA-like_HH"/>
</dbReference>
<dbReference type="EMBL" id="CP071794">
    <property type="protein sequence ID" value="QTD54443.1"/>
    <property type="molecule type" value="Genomic_DNA"/>
</dbReference>
<dbReference type="InterPro" id="IPR058626">
    <property type="entry name" value="MdtA-like_b-barrel"/>
</dbReference>
<dbReference type="Gene3D" id="2.40.420.20">
    <property type="match status" value="1"/>
</dbReference>
<evidence type="ECO:0000259" key="8">
    <source>
        <dbReference type="Pfam" id="PF25967"/>
    </source>
</evidence>
<dbReference type="Pfam" id="PF25917">
    <property type="entry name" value="BSH_RND"/>
    <property type="match status" value="1"/>
</dbReference>
<evidence type="ECO:0000259" key="5">
    <source>
        <dbReference type="Pfam" id="PF25876"/>
    </source>
</evidence>
<feature type="domain" description="Multidrug resistance protein MdtA-like beta-barrel" evidence="7">
    <location>
        <begin position="240"/>
        <end position="296"/>
    </location>
</feature>
<dbReference type="InterPro" id="IPR058627">
    <property type="entry name" value="MdtA-like_C"/>
</dbReference>
<feature type="signal peptide" evidence="4">
    <location>
        <begin position="1"/>
        <end position="25"/>
    </location>
</feature>
<dbReference type="InterPro" id="IPR006143">
    <property type="entry name" value="RND_pump_MFP"/>
</dbReference>
<name>A0ABX7SYT3_9SPHN</name>
<dbReference type="Pfam" id="PF25876">
    <property type="entry name" value="HH_MFP_RND"/>
    <property type="match status" value="1"/>
</dbReference>
<dbReference type="PANTHER" id="PTHR30158">
    <property type="entry name" value="ACRA/E-RELATED COMPONENT OF DRUG EFFLUX TRANSPORTER"/>
    <property type="match status" value="1"/>
</dbReference>
<protein>
    <submittedName>
        <fullName evidence="9">Efflux RND transporter periplasmic adaptor subunit</fullName>
    </submittedName>
</protein>
<evidence type="ECO:0000313" key="10">
    <source>
        <dbReference type="Proteomes" id="UP000663923"/>
    </source>
</evidence>
<evidence type="ECO:0000313" key="9">
    <source>
        <dbReference type="EMBL" id="QTD54443.1"/>
    </source>
</evidence>
<evidence type="ECO:0000259" key="7">
    <source>
        <dbReference type="Pfam" id="PF25944"/>
    </source>
</evidence>
<feature type="domain" description="Multidrug resistance protein MdtA-like C-terminal permuted SH3" evidence="8">
    <location>
        <begin position="303"/>
        <end position="362"/>
    </location>
</feature>
<dbReference type="InterPro" id="IPR058625">
    <property type="entry name" value="MdtA-like_BSH"/>
</dbReference>
<dbReference type="PANTHER" id="PTHR30158:SF10">
    <property type="entry name" value="CATION EFFLUX PUMP"/>
    <property type="match status" value="1"/>
</dbReference>
<organism evidence="9 10">
    <name type="scientific">Parasphingorhabdus cellanae</name>
    <dbReference type="NCBI Taxonomy" id="2806553"/>
    <lineage>
        <taxon>Bacteria</taxon>
        <taxon>Pseudomonadati</taxon>
        <taxon>Pseudomonadota</taxon>
        <taxon>Alphaproteobacteria</taxon>
        <taxon>Sphingomonadales</taxon>
        <taxon>Sphingomonadaceae</taxon>
        <taxon>Parasphingorhabdus</taxon>
    </lineage>
</organism>
<feature type="chain" id="PRO_5045894791" evidence="4">
    <location>
        <begin position="26"/>
        <end position="404"/>
    </location>
</feature>